<organism evidence="4 5">
    <name type="scientific">Candidatus Staskawiczbacteria bacterium RIFCSPHIGHO2_02_FULL_33_16</name>
    <dbReference type="NCBI Taxonomy" id="1802204"/>
    <lineage>
        <taxon>Bacteria</taxon>
        <taxon>Candidatus Staskawicziibacteriota</taxon>
    </lineage>
</organism>
<dbReference type="InterPro" id="IPR035940">
    <property type="entry name" value="CAP_sf"/>
</dbReference>
<evidence type="ECO:0000256" key="1">
    <source>
        <dbReference type="SAM" id="Coils"/>
    </source>
</evidence>
<evidence type="ECO:0000313" key="5">
    <source>
        <dbReference type="Proteomes" id="UP000179183"/>
    </source>
</evidence>
<dbReference type="AlphaFoldDB" id="A0A1G2HWV8"/>
<keyword evidence="1" id="KW-0175">Coiled coil</keyword>
<accession>A0A1G2HWV8</accession>
<evidence type="ECO:0000256" key="2">
    <source>
        <dbReference type="SAM" id="Phobius"/>
    </source>
</evidence>
<dbReference type="InterPro" id="IPR014044">
    <property type="entry name" value="CAP_dom"/>
</dbReference>
<dbReference type="PANTHER" id="PTHR31157:SF1">
    <property type="entry name" value="SCP DOMAIN-CONTAINING PROTEIN"/>
    <property type="match status" value="1"/>
</dbReference>
<evidence type="ECO:0000313" key="4">
    <source>
        <dbReference type="EMBL" id="OGZ67012.1"/>
    </source>
</evidence>
<keyword evidence="2" id="KW-0472">Membrane</keyword>
<dbReference type="Proteomes" id="UP000179183">
    <property type="component" value="Unassembled WGS sequence"/>
</dbReference>
<protein>
    <recommendedName>
        <fullName evidence="3">SCP domain-containing protein</fullName>
    </recommendedName>
</protein>
<dbReference type="Pfam" id="PF00188">
    <property type="entry name" value="CAP"/>
    <property type="match status" value="1"/>
</dbReference>
<dbReference type="EMBL" id="MHOQ01000015">
    <property type="protein sequence ID" value="OGZ67012.1"/>
    <property type="molecule type" value="Genomic_DNA"/>
</dbReference>
<keyword evidence="2" id="KW-0812">Transmembrane</keyword>
<evidence type="ECO:0000259" key="3">
    <source>
        <dbReference type="Pfam" id="PF00188"/>
    </source>
</evidence>
<dbReference type="Gene3D" id="3.40.33.10">
    <property type="entry name" value="CAP"/>
    <property type="match status" value="1"/>
</dbReference>
<comment type="caution">
    <text evidence="4">The sequence shown here is derived from an EMBL/GenBank/DDBJ whole genome shotgun (WGS) entry which is preliminary data.</text>
</comment>
<proteinExistence type="predicted"/>
<dbReference type="SUPFAM" id="SSF55797">
    <property type="entry name" value="PR-1-like"/>
    <property type="match status" value="1"/>
</dbReference>
<sequence>MPWKIALQKIMTTKFKILFFILLIAVLLGGFYYKDNIWGIYNNVGKNLQNFEKTDLGNIINEFKKEVFTPSPLNIGGEANNVVLVKEKIIAHTNIQRYDNGLLIPLIENEKLNLAAKTKAQDMFKNQYFEHISPLGIGPAELVKSFGYDYIVTGENLILGNFTGEQEVVQHWMDSPGHRANILNDRFTEIGVAVVKGNYKGQTVWISVQEFGLPLSSCPEPSASLKSQIDVNKNQLDLLFLKIENKRNEINNTNSRSQKYNDLVDEYNKLVAEYNALNTQTKGIILEYNNQVNNFNQCVAGNN</sequence>
<feature type="transmembrane region" description="Helical" evidence="2">
    <location>
        <begin position="15"/>
        <end position="33"/>
    </location>
</feature>
<feature type="coiled-coil region" evidence="1">
    <location>
        <begin position="236"/>
        <end position="280"/>
    </location>
</feature>
<dbReference type="PANTHER" id="PTHR31157">
    <property type="entry name" value="SCP DOMAIN-CONTAINING PROTEIN"/>
    <property type="match status" value="1"/>
</dbReference>
<gene>
    <name evidence="4" type="ORF">A3D34_01295</name>
</gene>
<dbReference type="CDD" id="cd05379">
    <property type="entry name" value="CAP_bacterial"/>
    <property type="match status" value="1"/>
</dbReference>
<keyword evidence="2" id="KW-1133">Transmembrane helix</keyword>
<name>A0A1G2HWV8_9BACT</name>
<feature type="domain" description="SCP" evidence="3">
    <location>
        <begin position="108"/>
        <end position="206"/>
    </location>
</feature>
<reference evidence="4 5" key="1">
    <citation type="journal article" date="2016" name="Nat. Commun.">
        <title>Thousands of microbial genomes shed light on interconnected biogeochemical processes in an aquifer system.</title>
        <authorList>
            <person name="Anantharaman K."/>
            <person name="Brown C.T."/>
            <person name="Hug L.A."/>
            <person name="Sharon I."/>
            <person name="Castelle C.J."/>
            <person name="Probst A.J."/>
            <person name="Thomas B.C."/>
            <person name="Singh A."/>
            <person name="Wilkins M.J."/>
            <person name="Karaoz U."/>
            <person name="Brodie E.L."/>
            <person name="Williams K.H."/>
            <person name="Hubbard S.S."/>
            <person name="Banfield J.F."/>
        </authorList>
    </citation>
    <scope>NUCLEOTIDE SEQUENCE [LARGE SCALE GENOMIC DNA]</scope>
</reference>